<dbReference type="InterPro" id="IPR046865">
    <property type="entry name" value="FapA_b_solenoid"/>
</dbReference>
<dbReference type="EMBL" id="CP003282">
    <property type="protein sequence ID" value="AFG38339.1"/>
    <property type="molecule type" value="Genomic_DNA"/>
</dbReference>
<keyword evidence="2" id="KW-0378">Hydrolase</keyword>
<proteinExistence type="predicted"/>
<reference evidence="3" key="1">
    <citation type="journal article" date="2013" name="Stand. Genomic Sci.">
        <title>Complete genome sequence of the halophilic bacterium Spirochaeta africana type strain (Z-7692(T)) from the alkaline Lake Magadi in the East African Rift.</title>
        <authorList>
            <person name="Liolos K."/>
            <person name="Abt B."/>
            <person name="Scheuner C."/>
            <person name="Teshima H."/>
            <person name="Held B."/>
            <person name="Lapidus A."/>
            <person name="Nolan M."/>
            <person name="Lucas S."/>
            <person name="Deshpande S."/>
            <person name="Cheng J.F."/>
            <person name="Tapia R."/>
            <person name="Goodwin L.A."/>
            <person name="Pitluck S."/>
            <person name="Pagani I."/>
            <person name="Ivanova N."/>
            <person name="Mavromatis K."/>
            <person name="Mikhailova N."/>
            <person name="Huntemann M."/>
            <person name="Pati A."/>
            <person name="Chen A."/>
            <person name="Palaniappan K."/>
            <person name="Land M."/>
            <person name="Rohde M."/>
            <person name="Tindall B.J."/>
            <person name="Detter J.C."/>
            <person name="Goker M."/>
            <person name="Bristow J."/>
            <person name="Eisen J.A."/>
            <person name="Markowitz V."/>
            <person name="Hugenholtz P."/>
            <person name="Woyke T."/>
            <person name="Klenk H.P."/>
            <person name="Kyrpides N.C."/>
        </authorList>
    </citation>
    <scope>NUCLEOTIDE SEQUENCE</scope>
    <source>
        <strain evidence="3">ATCC 700263 / DSM 8902 / Z-7692</strain>
    </source>
</reference>
<dbReference type="AlphaFoldDB" id="H9ULE6"/>
<feature type="domain" description="Flagellar Assembly Protein A N-terminal region" evidence="1">
    <location>
        <begin position="64"/>
        <end position="239"/>
    </location>
</feature>
<dbReference type="eggNOG" id="COG1315">
    <property type="taxonomic scope" value="Bacteria"/>
</dbReference>
<dbReference type="STRING" id="889378.Spiaf_2306"/>
<keyword evidence="3" id="KW-1185">Reference proteome</keyword>
<evidence type="ECO:0000259" key="1">
    <source>
        <dbReference type="Pfam" id="PF20250"/>
    </source>
</evidence>
<dbReference type="HOGENOM" id="CLU_026157_1_0_12"/>
<dbReference type="Pfam" id="PF03961">
    <property type="entry name" value="FapA"/>
    <property type="match status" value="1"/>
</dbReference>
<dbReference type="GO" id="GO:0016787">
    <property type="term" value="F:hydrolase activity"/>
    <property type="evidence" value="ECO:0007669"/>
    <property type="project" value="UniProtKB-KW"/>
</dbReference>
<dbReference type="Pfam" id="PF20250">
    <property type="entry name" value="FapA_N"/>
    <property type="match status" value="1"/>
</dbReference>
<dbReference type="PATRIC" id="fig|889378.3.peg.2278"/>
<dbReference type="InterPro" id="IPR005646">
    <property type="entry name" value="FapA"/>
</dbReference>
<protein>
    <submittedName>
        <fullName evidence="2">Putative polymerase with PALM domain, HD hydrolase domain and Zn ribbon</fullName>
    </submittedName>
</protein>
<dbReference type="RefSeq" id="WP_014456321.1">
    <property type="nucleotide sequence ID" value="NC_017098.1"/>
</dbReference>
<dbReference type="Proteomes" id="UP000007383">
    <property type="component" value="Chromosome"/>
</dbReference>
<sequence>MKDLKDYNLESFSESSEELLKEIAALETSIEHQQQFNQYASQEAYSRFQQLEELGIHVPTNGYVSLHVADDLMTAHADFHPGSEGMQPVSLDQVTADLNHHQISHGILWDAIHEAIQSCNLEQTDLQQVLIAEGQAPVMAVSEHIVVDAPIPDAPKVAKAGTATDERIDYHKVHAFVLVEPGQQLARRIPAVPGAPGINLRGEEVPFRSRKEPSLRIGSNITELDGVFSAACQGRLEIADGEIRVNEVLVLHTDVDYHTGHIDYPKDVMIKGLVRDSFHIKAGGSVFCSKTLDATEVTCGGDLFVQLGIIGRKQARICAGGAIRSKFIENCYIEATGDVQVASGILHSSINTTGAVLCGKRGIVVGGSIQAQNGVQVYQLGSQMAPKTEVYCGTDFNAAHKLELVKDKTMQLALNLQKVNQQLKQATPQQQLLLQQLRDKLMKALTQMNDQASSLVFNLDRNENSVIDVLGTVYPGVYIEICHVSYIVQRPLNRVRFSLNKAEGRIQIDPLRR</sequence>
<organism evidence="2 3">
    <name type="scientific">Spirochaeta africana (strain ATCC 700263 / DSM 8902 / Z-7692)</name>
    <dbReference type="NCBI Taxonomy" id="889378"/>
    <lineage>
        <taxon>Bacteria</taxon>
        <taxon>Pseudomonadati</taxon>
        <taxon>Spirochaetota</taxon>
        <taxon>Spirochaetia</taxon>
        <taxon>Spirochaetales</taxon>
        <taxon>Spirochaetaceae</taxon>
        <taxon>Spirochaeta</taxon>
    </lineage>
</organism>
<evidence type="ECO:0000313" key="3">
    <source>
        <dbReference type="Proteomes" id="UP000007383"/>
    </source>
</evidence>
<dbReference type="PANTHER" id="PTHR38032">
    <property type="entry name" value="POLYMERASE-RELATED"/>
    <property type="match status" value="1"/>
</dbReference>
<gene>
    <name evidence="2" type="ordered locus">Spiaf_2306</name>
</gene>
<dbReference type="PANTHER" id="PTHR38032:SF1">
    <property type="entry name" value="RNA-BINDING PROTEIN KHPB N-TERMINAL DOMAIN-CONTAINING PROTEIN"/>
    <property type="match status" value="1"/>
</dbReference>
<evidence type="ECO:0000313" key="2">
    <source>
        <dbReference type="EMBL" id="AFG38339.1"/>
    </source>
</evidence>
<dbReference type="InterPro" id="IPR046866">
    <property type="entry name" value="FapA_N"/>
</dbReference>
<name>H9ULE6_SPIAZ</name>
<accession>H9ULE6</accession>
<dbReference type="KEGG" id="sfc:Spiaf_2306"/>